<gene>
    <name evidence="1" type="ORF">IBL28_11940</name>
</gene>
<sequence length="79" mass="8719">MKEIETFFINLPTAIRIQSSINLLPEKRVLSPISGNLTIFAALILSVAMVSAGNRPLTRDDGACLIRVIVSDNLYRALY</sequence>
<accession>A0A926JSY2</accession>
<protein>
    <submittedName>
        <fullName evidence="1">Uncharacterized protein</fullName>
    </submittedName>
</protein>
<dbReference type="AlphaFoldDB" id="A0A926JSY2"/>
<proteinExistence type="predicted"/>
<dbReference type="EMBL" id="JACVDC010000034">
    <property type="protein sequence ID" value="MBC9796683.1"/>
    <property type="molecule type" value="Genomic_DNA"/>
</dbReference>
<organism evidence="1 2">
    <name type="scientific">Sinomicrobium weinanense</name>
    <dbReference type="NCBI Taxonomy" id="2842200"/>
    <lineage>
        <taxon>Bacteria</taxon>
        <taxon>Pseudomonadati</taxon>
        <taxon>Bacteroidota</taxon>
        <taxon>Flavobacteriia</taxon>
        <taxon>Flavobacteriales</taxon>
        <taxon>Flavobacteriaceae</taxon>
        <taxon>Sinomicrobium</taxon>
    </lineage>
</organism>
<name>A0A926JSY2_9FLAO</name>
<comment type="caution">
    <text evidence="1">The sequence shown here is derived from an EMBL/GenBank/DDBJ whole genome shotgun (WGS) entry which is preliminary data.</text>
</comment>
<dbReference type="Proteomes" id="UP000653730">
    <property type="component" value="Unassembled WGS sequence"/>
</dbReference>
<reference evidence="1 2" key="1">
    <citation type="submission" date="2020-09" db="EMBL/GenBank/DDBJ databases">
        <title>Sinomicrobium weinanense sp. nov., a halophilic bacteria isolated from saline-alkali soil.</title>
        <authorList>
            <person name="Wu P."/>
            <person name="Ren H."/>
            <person name="Mei Y."/>
            <person name="Liang Y."/>
            <person name="Chen Z."/>
        </authorList>
    </citation>
    <scope>NUCLEOTIDE SEQUENCE [LARGE SCALE GENOMIC DNA]</scope>
    <source>
        <strain evidence="1 2">FJxs</strain>
    </source>
</reference>
<keyword evidence="2" id="KW-1185">Reference proteome</keyword>
<evidence type="ECO:0000313" key="1">
    <source>
        <dbReference type="EMBL" id="MBC9796683.1"/>
    </source>
</evidence>
<evidence type="ECO:0000313" key="2">
    <source>
        <dbReference type="Proteomes" id="UP000653730"/>
    </source>
</evidence>